<evidence type="ECO:0000256" key="1">
    <source>
        <dbReference type="SAM" id="MobiDB-lite"/>
    </source>
</evidence>
<dbReference type="AlphaFoldDB" id="E0NV97"/>
<feature type="non-terminal residue" evidence="2">
    <location>
        <position position="1"/>
    </location>
</feature>
<organism evidence="2 3">
    <name type="scientific">Hoylesella marshii DSM 16973 = JCM 13450</name>
    <dbReference type="NCBI Taxonomy" id="862515"/>
    <lineage>
        <taxon>Bacteria</taxon>
        <taxon>Pseudomonadati</taxon>
        <taxon>Bacteroidota</taxon>
        <taxon>Bacteroidia</taxon>
        <taxon>Bacteroidales</taxon>
        <taxon>Prevotellaceae</taxon>
        <taxon>Hoylesella</taxon>
    </lineage>
</organism>
<reference evidence="2" key="1">
    <citation type="submission" date="2010-07" db="EMBL/GenBank/DDBJ databases">
        <authorList>
            <person name="Muzny D."/>
            <person name="Qin X."/>
            <person name="Deng J."/>
            <person name="Jiang H."/>
            <person name="Liu Y."/>
            <person name="Qu J."/>
            <person name="Song X.-Z."/>
            <person name="Zhang L."/>
            <person name="Thornton R."/>
            <person name="Coyle M."/>
            <person name="Francisco L."/>
            <person name="Jackson L."/>
            <person name="Javaid M."/>
            <person name="Korchina V."/>
            <person name="Kovar C."/>
            <person name="Mata R."/>
            <person name="Mathew T."/>
            <person name="Ngo R."/>
            <person name="Nguyen L."/>
            <person name="Nguyen N."/>
            <person name="Okwuonu G."/>
            <person name="Ongeri F."/>
            <person name="Pham C."/>
            <person name="Simmons D."/>
            <person name="Wilczek-Boney K."/>
            <person name="Hale W."/>
            <person name="Jakkamsetti A."/>
            <person name="Pham P."/>
            <person name="Ruth R."/>
            <person name="San Lucas F."/>
            <person name="Warren J."/>
            <person name="Zhang J."/>
            <person name="Zhao Z."/>
            <person name="Zhou C."/>
            <person name="Zhu D."/>
            <person name="Lee S."/>
            <person name="Bess C."/>
            <person name="Blankenburg K."/>
            <person name="Forbes L."/>
            <person name="Fu Q."/>
            <person name="Gubbala S."/>
            <person name="Hirani K."/>
            <person name="Jayaseelan J.C."/>
            <person name="Lara F."/>
            <person name="Munidasa M."/>
            <person name="Palculict T."/>
            <person name="Patil S."/>
            <person name="Pu L.-L."/>
            <person name="Saada N."/>
            <person name="Tang L."/>
            <person name="Weissenberger G."/>
            <person name="Zhu Y."/>
            <person name="Hemphill L."/>
            <person name="Shang Y."/>
            <person name="Youmans B."/>
            <person name="Ayvaz T."/>
            <person name="Ross M."/>
            <person name="Santibanez J."/>
            <person name="Aqrawi P."/>
            <person name="Gross S."/>
            <person name="Joshi V."/>
            <person name="Fowler G."/>
            <person name="Nazareth L."/>
            <person name="Reid J."/>
            <person name="Worley K."/>
            <person name="Petrosino J."/>
            <person name="Highlander S."/>
            <person name="Gibbs R."/>
        </authorList>
    </citation>
    <scope>NUCLEOTIDE SEQUENCE [LARGE SCALE GENOMIC DNA]</scope>
    <source>
        <strain evidence="2">DSM 16973</strain>
    </source>
</reference>
<keyword evidence="3" id="KW-1185">Reference proteome</keyword>
<gene>
    <name evidence="2" type="ORF">HMPREF0658_2102</name>
</gene>
<evidence type="ECO:0000313" key="2">
    <source>
        <dbReference type="EMBL" id="EFM00831.1"/>
    </source>
</evidence>
<comment type="caution">
    <text evidence="2">The sequence shown here is derived from an EMBL/GenBank/DDBJ whole genome shotgun (WGS) entry which is preliminary data.</text>
</comment>
<accession>E0NV97</accession>
<proteinExistence type="predicted"/>
<feature type="compositionally biased region" description="Basic residues" evidence="1">
    <location>
        <begin position="1"/>
        <end position="11"/>
    </location>
</feature>
<protein>
    <submittedName>
        <fullName evidence="2">Uncharacterized protein</fullName>
    </submittedName>
</protein>
<evidence type="ECO:0000313" key="3">
    <source>
        <dbReference type="Proteomes" id="UP000004394"/>
    </source>
</evidence>
<dbReference type="Proteomes" id="UP000004394">
    <property type="component" value="Unassembled WGS sequence"/>
</dbReference>
<dbReference type="EMBL" id="AEEI01000061">
    <property type="protein sequence ID" value="EFM00831.1"/>
    <property type="molecule type" value="Genomic_DNA"/>
</dbReference>
<name>E0NV97_9BACT</name>
<dbReference type="HOGENOM" id="CLU_2891208_0_0_10"/>
<sequence>GRFRPVLRSRKQPWGLTSKGAANEKAFDTESIKPHVIITPGVEFKERMRHISYEREVKKKKP</sequence>
<feature type="region of interest" description="Disordered" evidence="1">
    <location>
        <begin position="1"/>
        <end position="22"/>
    </location>
</feature>